<dbReference type="GO" id="GO:0005834">
    <property type="term" value="C:heterotrimeric G-protein complex"/>
    <property type="evidence" value="ECO:0000318"/>
    <property type="project" value="GO_Central"/>
</dbReference>
<comment type="subunit">
    <text evidence="5">G proteins are composed of 3 units; alpha, beta and gamma.</text>
</comment>
<dbReference type="OrthoDB" id="9922095at2759"/>
<reference evidence="8" key="1">
    <citation type="journal article" date="2008" name="Nat. Genet.">
        <title>The Pristionchus pacificus genome provides a unique perspective on nematode lifestyle and parasitism.</title>
        <authorList>
            <person name="Dieterich C."/>
            <person name="Clifton S.W."/>
            <person name="Schuster L.N."/>
            <person name="Chinwalla A."/>
            <person name="Delehaunty K."/>
            <person name="Dinkelacker I."/>
            <person name="Fulton L."/>
            <person name="Fulton R."/>
            <person name="Godfrey J."/>
            <person name="Minx P."/>
            <person name="Mitreva M."/>
            <person name="Roeseler W."/>
            <person name="Tian H."/>
            <person name="Witte H."/>
            <person name="Yang S.P."/>
            <person name="Wilson R.K."/>
            <person name="Sommer R.J."/>
        </authorList>
    </citation>
    <scope>NUCLEOTIDE SEQUENCE [LARGE SCALE GENOMIC DNA]</scope>
    <source>
        <strain evidence="8">PS312</strain>
    </source>
</reference>
<dbReference type="EnsemblMetazoa" id="PPA32909.1">
    <property type="protein sequence ID" value="PPA32909.1"/>
    <property type="gene ID" value="WBGene00205769"/>
</dbReference>
<dbReference type="InterPro" id="IPR039227">
    <property type="entry name" value="GNG13"/>
</dbReference>
<feature type="compositionally biased region" description="Low complexity" evidence="6">
    <location>
        <begin position="57"/>
        <end position="70"/>
    </location>
</feature>
<sequence>MAPAKYGIVGGGANHSFNGTQKKKKKSSVALPPPPPTRPVPIGRPASPSDSLPPLPLSLVTASSPSSSTAHWKAREMVSSFADPSAEDMDKSDMQRTVDSLRHQLNIERSTISKSAAELRRFTECQQDQDPLVNPVDKRVNPWAEKSKCEIL</sequence>
<dbReference type="CDD" id="cd00068">
    <property type="entry name" value="GGL"/>
    <property type="match status" value="1"/>
</dbReference>
<evidence type="ECO:0000256" key="4">
    <source>
        <dbReference type="ARBA" id="ARBA00023224"/>
    </source>
</evidence>
<protein>
    <recommendedName>
        <fullName evidence="5">Guanine nucleotide-binding protein subunit gamma</fullName>
    </recommendedName>
</protein>
<dbReference type="GO" id="GO:0007186">
    <property type="term" value="P:G protein-coupled receptor signaling pathway"/>
    <property type="evidence" value="ECO:0000318"/>
    <property type="project" value="GO_Central"/>
</dbReference>
<evidence type="ECO:0000256" key="5">
    <source>
        <dbReference type="RuleBase" id="RU004973"/>
    </source>
</evidence>
<accession>A0A8R1UKY9</accession>
<reference evidence="7" key="2">
    <citation type="submission" date="2022-06" db="UniProtKB">
        <authorList>
            <consortium name="EnsemblMetazoa"/>
        </authorList>
    </citation>
    <scope>IDENTIFICATION</scope>
    <source>
        <strain evidence="7">PS312</strain>
    </source>
</reference>
<dbReference type="Pfam" id="PF00631">
    <property type="entry name" value="G-gamma"/>
    <property type="match status" value="1"/>
</dbReference>
<keyword evidence="2 5" id="KW-1003">Cell membrane</keyword>
<feature type="region of interest" description="Disordered" evidence="6">
    <location>
        <begin position="1"/>
        <end position="71"/>
    </location>
</feature>
<dbReference type="InterPro" id="IPR001770">
    <property type="entry name" value="G-protein_gamma"/>
</dbReference>
<comment type="subcellular location">
    <subcellularLocation>
        <location evidence="5">Cell membrane</location>
        <topology evidence="5">Lipid-anchor</topology>
        <orientation evidence="5">Cytoplasmic side</orientation>
    </subcellularLocation>
</comment>
<accession>A0A2A6B3H6</accession>
<dbReference type="InterPro" id="IPR015898">
    <property type="entry name" value="G-protein_gamma-like_dom"/>
</dbReference>
<evidence type="ECO:0000256" key="2">
    <source>
        <dbReference type="ARBA" id="ARBA00022475"/>
    </source>
</evidence>
<dbReference type="AlphaFoldDB" id="A0A2A6B3H6"/>
<dbReference type="SMART" id="SM01224">
    <property type="entry name" value="G_gamma"/>
    <property type="match status" value="1"/>
</dbReference>
<keyword evidence="3 5" id="KW-0472">Membrane</keyword>
<dbReference type="SUPFAM" id="SSF48670">
    <property type="entry name" value="Transducin (heterotrimeric G protein), gamma chain"/>
    <property type="match status" value="1"/>
</dbReference>
<evidence type="ECO:0000313" key="8">
    <source>
        <dbReference type="Proteomes" id="UP000005239"/>
    </source>
</evidence>
<feature type="compositionally biased region" description="Low complexity" evidence="6">
    <location>
        <begin position="40"/>
        <end position="50"/>
    </location>
</feature>
<organism evidence="7 8">
    <name type="scientific">Pristionchus pacificus</name>
    <name type="common">Parasitic nematode worm</name>
    <dbReference type="NCBI Taxonomy" id="54126"/>
    <lineage>
        <taxon>Eukaryota</taxon>
        <taxon>Metazoa</taxon>
        <taxon>Ecdysozoa</taxon>
        <taxon>Nematoda</taxon>
        <taxon>Chromadorea</taxon>
        <taxon>Rhabditida</taxon>
        <taxon>Rhabditina</taxon>
        <taxon>Diplogasteromorpha</taxon>
        <taxon>Diplogasteroidea</taxon>
        <taxon>Neodiplogasteridae</taxon>
        <taxon>Pristionchus</taxon>
    </lineage>
</organism>
<keyword evidence="5" id="KW-0449">Lipoprotein</keyword>
<evidence type="ECO:0000256" key="1">
    <source>
        <dbReference type="ARBA" id="ARBA00007431"/>
    </source>
</evidence>
<keyword evidence="8" id="KW-1185">Reference proteome</keyword>
<keyword evidence="4 5" id="KW-0807">Transducer</keyword>
<evidence type="ECO:0000313" key="7">
    <source>
        <dbReference type="EnsemblMetazoa" id="PPA32909.1"/>
    </source>
</evidence>
<dbReference type="PANTHER" id="PTHR15936">
    <property type="entry name" value="GUANINE NUCLEOTIDE-BINDING PROTEIN G I /G S /G O GAMMA-13 SUBUNIT"/>
    <property type="match status" value="1"/>
</dbReference>
<dbReference type="SMART" id="SM00224">
    <property type="entry name" value="GGL"/>
    <property type="match status" value="1"/>
</dbReference>
<dbReference type="GO" id="GO:0031681">
    <property type="term" value="F:G-protein beta-subunit binding"/>
    <property type="evidence" value="ECO:0000318"/>
    <property type="project" value="GO_Central"/>
</dbReference>
<dbReference type="Proteomes" id="UP000005239">
    <property type="component" value="Unassembled WGS sequence"/>
</dbReference>
<proteinExistence type="inferred from homology"/>
<dbReference type="GO" id="GO:0050909">
    <property type="term" value="P:sensory perception of taste"/>
    <property type="evidence" value="ECO:0007669"/>
    <property type="project" value="InterPro"/>
</dbReference>
<dbReference type="PROSITE" id="PS50058">
    <property type="entry name" value="G_PROTEIN_GAMMA"/>
    <property type="match status" value="1"/>
</dbReference>
<evidence type="ECO:0000256" key="3">
    <source>
        <dbReference type="ARBA" id="ARBA00023136"/>
    </source>
</evidence>
<dbReference type="PRINTS" id="PR00321">
    <property type="entry name" value="GPROTEING"/>
</dbReference>
<evidence type="ECO:0000256" key="6">
    <source>
        <dbReference type="SAM" id="MobiDB-lite"/>
    </source>
</evidence>
<gene>
    <name evidence="7" type="primary">WBGene00205769</name>
</gene>
<name>A0A2A6B3H6_PRIPA</name>
<dbReference type="InterPro" id="IPR036284">
    <property type="entry name" value="GGL_sf"/>
</dbReference>
<dbReference type="Gene3D" id="4.10.260.10">
    <property type="entry name" value="Transducin (heterotrimeric G protein), gamma chain"/>
    <property type="match status" value="1"/>
</dbReference>
<dbReference type="PANTHER" id="PTHR15936:SF2">
    <property type="entry name" value="GUANINE NUCLEOTIDE-BINDING PROTEIN G(I)_G(S)_G(O) SUBUNIT GAMMA-13"/>
    <property type="match status" value="1"/>
</dbReference>
<dbReference type="GO" id="GO:0007200">
    <property type="term" value="P:phospholipase C-activating G protein-coupled receptor signaling pathway"/>
    <property type="evidence" value="ECO:0007669"/>
    <property type="project" value="InterPro"/>
</dbReference>
<comment type="function">
    <text evidence="5">Guanine nucleotide-binding proteins (G proteins) are involved as a modulator or transducer in various transmembrane signaling systems. The beta and gamma chains are required for the GTPase activity, for replacement of GDP by GTP, and for G protein-effector interaction.</text>
</comment>
<comment type="similarity">
    <text evidence="1 5">Belongs to the G protein gamma family.</text>
</comment>